<evidence type="ECO:0000313" key="2">
    <source>
        <dbReference type="EMBL" id="ABW29380.1"/>
    </source>
</evidence>
<dbReference type="Proteomes" id="UP000000268">
    <property type="component" value="Chromosome"/>
</dbReference>
<keyword evidence="3" id="KW-1185">Reference proteome</keyword>
<accession>B0CEY3</accession>
<name>B0CEY3_ACAM1</name>
<proteinExistence type="predicted"/>
<organism evidence="2 3">
    <name type="scientific">Acaryochloris marina (strain MBIC 11017)</name>
    <dbReference type="NCBI Taxonomy" id="329726"/>
    <lineage>
        <taxon>Bacteria</taxon>
        <taxon>Bacillati</taxon>
        <taxon>Cyanobacteriota</taxon>
        <taxon>Cyanophyceae</taxon>
        <taxon>Acaryochloridales</taxon>
        <taxon>Acaryochloridaceae</taxon>
        <taxon>Acaryochloris</taxon>
    </lineage>
</organism>
<dbReference type="EMBL" id="CP000828">
    <property type="protein sequence ID" value="ABW29380.1"/>
    <property type="molecule type" value="Genomic_DNA"/>
</dbReference>
<gene>
    <name evidence="2" type="ordered locus">AM1_4401</name>
</gene>
<evidence type="ECO:0000313" key="3">
    <source>
        <dbReference type="Proteomes" id="UP000000268"/>
    </source>
</evidence>
<dbReference type="KEGG" id="amr:AM1_4401"/>
<evidence type="ECO:0000256" key="1">
    <source>
        <dbReference type="SAM" id="Phobius"/>
    </source>
</evidence>
<keyword evidence="1" id="KW-0472">Membrane</keyword>
<dbReference type="AlphaFoldDB" id="B0CEY3"/>
<keyword evidence="1" id="KW-1133">Transmembrane helix</keyword>
<reference evidence="2 3" key="1">
    <citation type="journal article" date="2008" name="Proc. Natl. Acad. Sci. U.S.A.">
        <title>Niche adaptation and genome expansion in the chlorophyll d-producing cyanobacterium Acaryochloris marina.</title>
        <authorList>
            <person name="Swingley W.D."/>
            <person name="Chen M."/>
            <person name="Cheung P.C."/>
            <person name="Conrad A.L."/>
            <person name="Dejesa L.C."/>
            <person name="Hao J."/>
            <person name="Honchak B.M."/>
            <person name="Karbach L.E."/>
            <person name="Kurdoglu A."/>
            <person name="Lahiri S."/>
            <person name="Mastrian S.D."/>
            <person name="Miyashita H."/>
            <person name="Page L."/>
            <person name="Ramakrishna P."/>
            <person name="Satoh S."/>
            <person name="Sattley W.M."/>
            <person name="Shimada Y."/>
            <person name="Taylor H.L."/>
            <person name="Tomo T."/>
            <person name="Tsuchiya T."/>
            <person name="Wang Z.T."/>
            <person name="Raymond J."/>
            <person name="Mimuro M."/>
            <person name="Blankenship R.E."/>
            <person name="Touchman J.W."/>
        </authorList>
    </citation>
    <scope>NUCLEOTIDE SEQUENCE [LARGE SCALE GENOMIC DNA]</scope>
    <source>
        <strain evidence="3">MBIC 11017</strain>
    </source>
</reference>
<sequence length="47" mass="5097">MAASQYKDAGGIDSFRDDICEVVITVLLVLTLVAAILRIVAARDRYA</sequence>
<dbReference type="STRING" id="329726.AM1_4401"/>
<keyword evidence="1" id="KW-0812">Transmembrane</keyword>
<feature type="transmembrane region" description="Helical" evidence="1">
    <location>
        <begin position="22"/>
        <end position="41"/>
    </location>
</feature>
<protein>
    <submittedName>
        <fullName evidence="2">Uncharacterized protein</fullName>
    </submittedName>
</protein>
<dbReference type="HOGENOM" id="CLU_3163353_0_0_3"/>